<feature type="transmembrane region" description="Helical" evidence="1">
    <location>
        <begin position="101"/>
        <end position="122"/>
    </location>
</feature>
<evidence type="ECO:0008006" key="5">
    <source>
        <dbReference type="Google" id="ProtNLM"/>
    </source>
</evidence>
<dbReference type="OrthoDB" id="10021178at2759"/>
<sequence>MVGTDDFAVATVSFDTDEVAIPRTIRFWLLLLLDIPSIICTFFILYHLLIDRNLRWQLNNHSTIILLLFGLTIQLIDIPLNLDFIANSGRVRPSNSILCRFWWIVDIGFYNGITIIMAWSAFERHILVFRDQWVSTRRKRFLLHYLPLIILLCYIYIFYVMVIFFPPCQNRYNYTLPVCNNFPCYLHDPILGKWDSCVNNILPTVLISLFVVTLVHRVYRQKRRLNQPIQWRKQRKLIIQLVPISVLYLIVNIPLNFLIFVHLCGVLEQSGGDVQLTFDFLGYLLILSFPFVNLASISELRKKTSLQRLFSMRTQRRVATTAHTCKL</sequence>
<dbReference type="EMBL" id="CAJNOJ010000141">
    <property type="protein sequence ID" value="CAF1188930.1"/>
    <property type="molecule type" value="Genomic_DNA"/>
</dbReference>
<feature type="transmembrane region" description="Helical" evidence="1">
    <location>
        <begin position="62"/>
        <end position="81"/>
    </location>
</feature>
<comment type="caution">
    <text evidence="3">The sequence shown here is derived from an EMBL/GenBank/DDBJ whole genome shotgun (WGS) entry which is preliminary data.</text>
</comment>
<evidence type="ECO:0000313" key="2">
    <source>
        <dbReference type="EMBL" id="CAF1188930.1"/>
    </source>
</evidence>
<dbReference type="CDD" id="cd00637">
    <property type="entry name" value="7tm_classA_rhodopsin-like"/>
    <property type="match status" value="1"/>
</dbReference>
<keyword evidence="1" id="KW-0812">Transmembrane</keyword>
<dbReference type="SUPFAM" id="SSF81321">
    <property type="entry name" value="Family A G protein-coupled receptor-like"/>
    <property type="match status" value="1"/>
</dbReference>
<gene>
    <name evidence="2" type="ORF">EDS130_LOCUS24687</name>
    <name evidence="3" type="ORF">XAT740_LOCUS42171</name>
</gene>
<evidence type="ECO:0000313" key="3">
    <source>
        <dbReference type="EMBL" id="CAF1540869.1"/>
    </source>
</evidence>
<feature type="transmembrane region" description="Helical" evidence="1">
    <location>
        <begin position="239"/>
        <end position="260"/>
    </location>
</feature>
<dbReference type="EMBL" id="CAJNOR010005024">
    <property type="protein sequence ID" value="CAF1540869.1"/>
    <property type="molecule type" value="Genomic_DNA"/>
</dbReference>
<feature type="transmembrane region" description="Helical" evidence="1">
    <location>
        <begin position="142"/>
        <end position="165"/>
    </location>
</feature>
<reference evidence="3" key="1">
    <citation type="submission" date="2021-02" db="EMBL/GenBank/DDBJ databases">
        <authorList>
            <person name="Nowell W R."/>
        </authorList>
    </citation>
    <scope>NUCLEOTIDE SEQUENCE</scope>
</reference>
<dbReference type="Proteomes" id="UP000663852">
    <property type="component" value="Unassembled WGS sequence"/>
</dbReference>
<feature type="transmembrane region" description="Helical" evidence="1">
    <location>
        <begin position="27"/>
        <end position="50"/>
    </location>
</feature>
<dbReference type="AlphaFoldDB" id="A0A815W658"/>
<keyword evidence="4" id="KW-1185">Reference proteome</keyword>
<proteinExistence type="predicted"/>
<organism evidence="3 4">
    <name type="scientific">Adineta ricciae</name>
    <name type="common">Rotifer</name>
    <dbReference type="NCBI Taxonomy" id="249248"/>
    <lineage>
        <taxon>Eukaryota</taxon>
        <taxon>Metazoa</taxon>
        <taxon>Spiralia</taxon>
        <taxon>Gnathifera</taxon>
        <taxon>Rotifera</taxon>
        <taxon>Eurotatoria</taxon>
        <taxon>Bdelloidea</taxon>
        <taxon>Adinetida</taxon>
        <taxon>Adinetidae</taxon>
        <taxon>Adineta</taxon>
    </lineage>
</organism>
<dbReference type="Gene3D" id="1.20.1070.10">
    <property type="entry name" value="Rhodopsin 7-helix transmembrane proteins"/>
    <property type="match status" value="1"/>
</dbReference>
<keyword evidence="1" id="KW-0472">Membrane</keyword>
<protein>
    <recommendedName>
        <fullName evidence="5">G-protein coupled receptors family 1 profile domain-containing protein</fullName>
    </recommendedName>
</protein>
<name>A0A815W658_ADIRI</name>
<dbReference type="Proteomes" id="UP000663828">
    <property type="component" value="Unassembled WGS sequence"/>
</dbReference>
<feature type="transmembrane region" description="Helical" evidence="1">
    <location>
        <begin position="201"/>
        <end position="219"/>
    </location>
</feature>
<keyword evidence="1" id="KW-1133">Transmembrane helix</keyword>
<evidence type="ECO:0000313" key="4">
    <source>
        <dbReference type="Proteomes" id="UP000663828"/>
    </source>
</evidence>
<evidence type="ECO:0000256" key="1">
    <source>
        <dbReference type="SAM" id="Phobius"/>
    </source>
</evidence>
<feature type="transmembrane region" description="Helical" evidence="1">
    <location>
        <begin position="280"/>
        <end position="300"/>
    </location>
</feature>
<accession>A0A815W658</accession>